<protein>
    <recommendedName>
        <fullName evidence="1">MoaF-like domain-containing protein</fullName>
    </recommendedName>
</protein>
<evidence type="ECO:0000259" key="1">
    <source>
        <dbReference type="Pfam" id="PF22036"/>
    </source>
</evidence>
<gene>
    <name evidence="2" type="ORF">BQ8482_330220</name>
</gene>
<dbReference type="Proteomes" id="UP000245698">
    <property type="component" value="Unassembled WGS sequence"/>
</dbReference>
<feature type="domain" description="MoaF-like" evidence="1">
    <location>
        <begin position="12"/>
        <end position="103"/>
    </location>
</feature>
<dbReference type="Pfam" id="PF22036">
    <property type="entry name" value="MoaF_like"/>
    <property type="match status" value="1"/>
</dbReference>
<dbReference type="RefSeq" id="WP_133254826.1">
    <property type="nucleotide sequence ID" value="NZ_FUIG01000041.1"/>
</dbReference>
<evidence type="ECO:0000313" key="2">
    <source>
        <dbReference type="EMBL" id="SJM33085.1"/>
    </source>
</evidence>
<accession>A0A2P9APL6</accession>
<organism evidence="2 3">
    <name type="scientific">Mesorhizobium delmotii</name>
    <dbReference type="NCBI Taxonomy" id="1631247"/>
    <lineage>
        <taxon>Bacteria</taxon>
        <taxon>Pseudomonadati</taxon>
        <taxon>Pseudomonadota</taxon>
        <taxon>Alphaproteobacteria</taxon>
        <taxon>Hyphomicrobiales</taxon>
        <taxon>Phyllobacteriaceae</taxon>
        <taxon>Mesorhizobium</taxon>
    </lineage>
</organism>
<proteinExistence type="predicted"/>
<dbReference type="InterPro" id="IPR053892">
    <property type="entry name" value="MoaF-like"/>
</dbReference>
<dbReference type="EMBL" id="FUIG01000041">
    <property type="protein sequence ID" value="SJM33085.1"/>
    <property type="molecule type" value="Genomic_DNA"/>
</dbReference>
<evidence type="ECO:0000313" key="3">
    <source>
        <dbReference type="Proteomes" id="UP000245698"/>
    </source>
</evidence>
<reference evidence="3" key="1">
    <citation type="submission" date="2016-12" db="EMBL/GenBank/DDBJ databases">
        <authorList>
            <person name="Brunel B."/>
        </authorList>
    </citation>
    <scope>NUCLEOTIDE SEQUENCE [LARGE SCALE GENOMIC DNA]</scope>
</reference>
<keyword evidence="3" id="KW-1185">Reference proteome</keyword>
<dbReference type="AlphaFoldDB" id="A0A2P9APL6"/>
<sequence length="109" mass="11656">MAATSGGATSLVGKTFDCAFGPFVPRLTVLSPTELHVRATLGATQIDEVVKSDLTGVRPDLFIMSWTEQSGNFVVQVQDHENKVVHNYARLADGQLFCAQGIIQPVPAA</sequence>
<name>A0A2P9APL6_9HYPH</name>